<proteinExistence type="predicted"/>
<feature type="non-terminal residue" evidence="1">
    <location>
        <position position="61"/>
    </location>
</feature>
<reference evidence="2" key="1">
    <citation type="submission" date="2005-09" db="EMBL/GenBank/DDBJ databases">
        <authorList>
            <person name="Mural R.J."/>
            <person name="Li P.W."/>
            <person name="Adams M.D."/>
            <person name="Amanatides P.G."/>
            <person name="Baden-Tillson H."/>
            <person name="Barnstead M."/>
            <person name="Chin S.H."/>
            <person name="Dew I."/>
            <person name="Evans C.A."/>
            <person name="Ferriera S."/>
            <person name="Flanigan M."/>
            <person name="Fosler C."/>
            <person name="Glodek A."/>
            <person name="Gu Z."/>
            <person name="Holt R.A."/>
            <person name="Jennings D."/>
            <person name="Kraft C.L."/>
            <person name="Lu F."/>
            <person name="Nguyen T."/>
            <person name="Nusskern D.R."/>
            <person name="Pfannkoch C.M."/>
            <person name="Sitter C."/>
            <person name="Sutton G.G."/>
            <person name="Venter J.C."/>
            <person name="Wang Z."/>
            <person name="Woodage T."/>
            <person name="Zheng X.H."/>
            <person name="Zhong F."/>
        </authorList>
    </citation>
    <scope>NUCLEOTIDE SEQUENCE [LARGE SCALE GENOMIC DNA]</scope>
    <source>
        <strain>BN</strain>
        <strain evidence="2">Sprague-Dawley</strain>
    </source>
</reference>
<organism evidence="1 2">
    <name type="scientific">Rattus norvegicus</name>
    <name type="common">Rat</name>
    <dbReference type="NCBI Taxonomy" id="10116"/>
    <lineage>
        <taxon>Eukaryota</taxon>
        <taxon>Metazoa</taxon>
        <taxon>Chordata</taxon>
        <taxon>Craniata</taxon>
        <taxon>Vertebrata</taxon>
        <taxon>Euteleostomi</taxon>
        <taxon>Mammalia</taxon>
        <taxon>Eutheria</taxon>
        <taxon>Euarchontoglires</taxon>
        <taxon>Glires</taxon>
        <taxon>Rodentia</taxon>
        <taxon>Myomorpha</taxon>
        <taxon>Muroidea</taxon>
        <taxon>Muridae</taxon>
        <taxon>Murinae</taxon>
        <taxon>Rattus</taxon>
    </lineage>
</organism>
<dbReference type="Proteomes" id="UP000234681">
    <property type="component" value="Chromosome 1"/>
</dbReference>
<dbReference type="EMBL" id="CH473953">
    <property type="protein sequence ID" value="EDM13074.1"/>
    <property type="molecule type" value="Genomic_DNA"/>
</dbReference>
<sequence length="61" mass="7178">MEVILRACKPWTIAKITRRASKWIVEKQTEVHKTTNTVLLGKVKKQDTRETKDHNVFCVRL</sequence>
<accession>A6I0U3</accession>
<dbReference type="AlphaFoldDB" id="A6I0U3"/>
<gene>
    <name evidence="1" type="ORF">rCG_48508</name>
</gene>
<name>A6I0U3_RAT</name>
<evidence type="ECO:0000313" key="2">
    <source>
        <dbReference type="Proteomes" id="UP000234681"/>
    </source>
</evidence>
<protein>
    <submittedName>
        <fullName evidence="1">RCG48508</fullName>
    </submittedName>
</protein>
<evidence type="ECO:0000313" key="1">
    <source>
        <dbReference type="EMBL" id="EDM13074.1"/>
    </source>
</evidence>